<evidence type="ECO:0000256" key="2">
    <source>
        <dbReference type="ARBA" id="ARBA00022692"/>
    </source>
</evidence>
<comment type="caution">
    <text evidence="6">The sequence shown here is derived from an EMBL/GenBank/DDBJ whole genome shotgun (WGS) entry which is preliminary data.</text>
</comment>
<keyword evidence="5" id="KW-0653">Protein transport</keyword>
<evidence type="ECO:0000256" key="4">
    <source>
        <dbReference type="ARBA" id="ARBA00023136"/>
    </source>
</evidence>
<name>A0ABS0ARY2_9GAMM</name>
<dbReference type="PROSITE" id="PS01218">
    <property type="entry name" value="TATC"/>
    <property type="match status" value="1"/>
</dbReference>
<dbReference type="EMBL" id="ARXX01000031">
    <property type="protein sequence ID" value="MBF5056892.1"/>
    <property type="molecule type" value="Genomic_DNA"/>
</dbReference>
<comment type="subcellular location">
    <subcellularLocation>
        <location evidence="5">Cell membrane</location>
        <topology evidence="5">Multi-pass membrane protein</topology>
    </subcellularLocation>
    <subcellularLocation>
        <location evidence="1">Membrane</location>
        <topology evidence="1">Multi-pass membrane protein</topology>
    </subcellularLocation>
</comment>
<organism evidence="6 7">
    <name type="scientific">Alloalcanivorax profundimaris</name>
    <dbReference type="NCBI Taxonomy" id="2735259"/>
    <lineage>
        <taxon>Bacteria</taxon>
        <taxon>Pseudomonadati</taxon>
        <taxon>Pseudomonadota</taxon>
        <taxon>Gammaproteobacteria</taxon>
        <taxon>Oceanospirillales</taxon>
        <taxon>Alcanivoracaceae</taxon>
        <taxon>Alloalcanivorax</taxon>
    </lineage>
</organism>
<keyword evidence="2 5" id="KW-0812">Transmembrane</keyword>
<dbReference type="PANTHER" id="PTHR30371">
    <property type="entry name" value="SEC-INDEPENDENT PROTEIN TRANSLOCASE PROTEIN TATC"/>
    <property type="match status" value="1"/>
</dbReference>
<keyword evidence="5" id="KW-0813">Transport</keyword>
<evidence type="ECO:0000313" key="6">
    <source>
        <dbReference type="EMBL" id="MBF5056892.1"/>
    </source>
</evidence>
<dbReference type="PRINTS" id="PR01840">
    <property type="entry name" value="TATCFAMILY"/>
</dbReference>
<dbReference type="InterPro" id="IPR019820">
    <property type="entry name" value="Sec-indep_translocase_CS"/>
</dbReference>
<comment type="subunit">
    <text evidence="5">The Tat system comprises two distinct complexes: a TatABC complex, containing multiple copies of TatA, TatB and TatC subunits, and a separate TatA complex, containing only TatA subunits. Substrates initially bind to the TatABC complex, which probably triggers association of the separate TatA complex to form the active translocon.</text>
</comment>
<evidence type="ECO:0000256" key="5">
    <source>
        <dbReference type="HAMAP-Rule" id="MF_00902"/>
    </source>
</evidence>
<accession>A0ABS0ARY2</accession>
<evidence type="ECO:0000256" key="3">
    <source>
        <dbReference type="ARBA" id="ARBA00022989"/>
    </source>
</evidence>
<dbReference type="InterPro" id="IPR002033">
    <property type="entry name" value="TatC"/>
</dbReference>
<dbReference type="Proteomes" id="UP000662703">
    <property type="component" value="Unassembled WGS sequence"/>
</dbReference>
<feature type="transmembrane region" description="Helical" evidence="5">
    <location>
        <begin position="111"/>
        <end position="138"/>
    </location>
</feature>
<feature type="transmembrane region" description="Helical" evidence="5">
    <location>
        <begin position="158"/>
        <end position="184"/>
    </location>
</feature>
<keyword evidence="5" id="KW-0811">Translocation</keyword>
<dbReference type="HAMAP" id="MF_00902">
    <property type="entry name" value="TatC"/>
    <property type="match status" value="1"/>
</dbReference>
<comment type="similarity">
    <text evidence="5">Belongs to the TatC family.</text>
</comment>
<feature type="transmembrane region" description="Helical" evidence="5">
    <location>
        <begin position="220"/>
        <end position="240"/>
    </location>
</feature>
<keyword evidence="7" id="KW-1185">Reference proteome</keyword>
<dbReference type="Pfam" id="PF00902">
    <property type="entry name" value="TatC"/>
    <property type="match status" value="1"/>
</dbReference>
<evidence type="ECO:0000256" key="1">
    <source>
        <dbReference type="ARBA" id="ARBA00004141"/>
    </source>
</evidence>
<keyword evidence="3 5" id="KW-1133">Transmembrane helix</keyword>
<feature type="transmembrane region" description="Helical" evidence="5">
    <location>
        <begin position="24"/>
        <end position="41"/>
    </location>
</feature>
<keyword evidence="5" id="KW-1003">Cell membrane</keyword>
<evidence type="ECO:0000313" key="7">
    <source>
        <dbReference type="Proteomes" id="UP000662703"/>
    </source>
</evidence>
<sequence length="257" mass="28416">MSEEYGDDTPQTLISHLLELRDRLLKAVVAVLVVFLCLFYFSRELYTLVARPLMDAMPVGTQMIATGVASPFLAPFKLTLYLSIFAAMPFILHQAWAFVAPGLYKHEKRLAVPLLASSVLLFYAGAAFAYFVVFPLMFKFFTTVAPEGVAVTTDISSYLDFVLALFLAFGVAFELPIAIVLLVATGITTVEKLAASRAYVVVGCFVIGMLLTPPDIVSQTLLAVPMWLLFEIGLIFGRLVRRQQVERQEQEDAGDQD</sequence>
<dbReference type="NCBIfam" id="TIGR00945">
    <property type="entry name" value="tatC"/>
    <property type="match status" value="1"/>
</dbReference>
<dbReference type="RefSeq" id="WP_194865264.1">
    <property type="nucleotide sequence ID" value="NZ_ARXX01000031.1"/>
</dbReference>
<protein>
    <recommendedName>
        <fullName evidence="5">Sec-independent protein translocase protein TatC</fullName>
    </recommendedName>
</protein>
<proteinExistence type="inferred from homology"/>
<keyword evidence="4 5" id="KW-0472">Membrane</keyword>
<feature type="transmembrane region" description="Helical" evidence="5">
    <location>
        <begin position="196"/>
        <end position="214"/>
    </location>
</feature>
<feature type="transmembrane region" description="Helical" evidence="5">
    <location>
        <begin position="80"/>
        <end position="99"/>
    </location>
</feature>
<dbReference type="PANTHER" id="PTHR30371:SF0">
    <property type="entry name" value="SEC-INDEPENDENT PROTEIN TRANSLOCASE PROTEIN TATC, CHLOROPLASTIC-RELATED"/>
    <property type="match status" value="1"/>
</dbReference>
<comment type="function">
    <text evidence="5">Part of the twin-arginine translocation (Tat) system that transports large folded proteins containing a characteristic twin-arginine motif in their signal peptide across membranes. Together with TatB, TatC is part of a receptor directly interacting with Tat signal peptides.</text>
</comment>
<gene>
    <name evidence="5" type="primary">tatC</name>
    <name evidence="6" type="ORF">Y5W_02186</name>
</gene>
<reference evidence="6 7" key="1">
    <citation type="submission" date="2012-09" db="EMBL/GenBank/DDBJ databases">
        <title>Genome Sequence of alkane-degrading Bacterium Alcanivorax sp. 521-1.</title>
        <authorList>
            <person name="Lai Q."/>
            <person name="Shao Z."/>
        </authorList>
    </citation>
    <scope>NUCLEOTIDE SEQUENCE [LARGE SCALE GENOMIC DNA]</scope>
    <source>
        <strain evidence="6 7">521-1</strain>
    </source>
</reference>